<evidence type="ECO:0000256" key="2">
    <source>
        <dbReference type="ARBA" id="ARBA00023125"/>
    </source>
</evidence>
<keyword evidence="7" id="KW-1185">Reference proteome</keyword>
<evidence type="ECO:0000256" key="4">
    <source>
        <dbReference type="PROSITE-ProRule" id="PRU00335"/>
    </source>
</evidence>
<name>A0A7W6JW40_9SPHN</name>
<dbReference type="GO" id="GO:0000976">
    <property type="term" value="F:transcription cis-regulatory region binding"/>
    <property type="evidence" value="ECO:0007669"/>
    <property type="project" value="TreeGrafter"/>
</dbReference>
<dbReference type="InterPro" id="IPR041678">
    <property type="entry name" value="TetR_C_16"/>
</dbReference>
<feature type="domain" description="HTH tetR-type" evidence="5">
    <location>
        <begin position="13"/>
        <end position="73"/>
    </location>
</feature>
<dbReference type="PANTHER" id="PTHR30055:SF234">
    <property type="entry name" value="HTH-TYPE TRANSCRIPTIONAL REGULATOR BETI"/>
    <property type="match status" value="1"/>
</dbReference>
<dbReference type="EMBL" id="JACIEH010000003">
    <property type="protein sequence ID" value="MBB4100632.1"/>
    <property type="molecule type" value="Genomic_DNA"/>
</dbReference>
<evidence type="ECO:0000313" key="6">
    <source>
        <dbReference type="EMBL" id="MBB4100632.1"/>
    </source>
</evidence>
<dbReference type="Pfam" id="PF17920">
    <property type="entry name" value="TetR_C_16"/>
    <property type="match status" value="1"/>
</dbReference>
<proteinExistence type="predicted"/>
<dbReference type="Proteomes" id="UP000557392">
    <property type="component" value="Unassembled WGS sequence"/>
</dbReference>
<keyword evidence="1" id="KW-0805">Transcription regulation</keyword>
<gene>
    <name evidence="6" type="ORF">GGR46_004204</name>
</gene>
<dbReference type="Gene3D" id="1.10.357.10">
    <property type="entry name" value="Tetracycline Repressor, domain 2"/>
    <property type="match status" value="1"/>
</dbReference>
<dbReference type="SUPFAM" id="SSF48498">
    <property type="entry name" value="Tetracyclin repressor-like, C-terminal domain"/>
    <property type="match status" value="1"/>
</dbReference>
<evidence type="ECO:0000313" key="7">
    <source>
        <dbReference type="Proteomes" id="UP000557392"/>
    </source>
</evidence>
<dbReference type="PROSITE" id="PS50977">
    <property type="entry name" value="HTH_TETR_2"/>
    <property type="match status" value="1"/>
</dbReference>
<dbReference type="PANTHER" id="PTHR30055">
    <property type="entry name" value="HTH-TYPE TRANSCRIPTIONAL REGULATOR RUTR"/>
    <property type="match status" value="1"/>
</dbReference>
<dbReference type="GO" id="GO:0003700">
    <property type="term" value="F:DNA-binding transcription factor activity"/>
    <property type="evidence" value="ECO:0007669"/>
    <property type="project" value="TreeGrafter"/>
</dbReference>
<organism evidence="6 7">
    <name type="scientific">Sphingomonas kyeonggiensis</name>
    <dbReference type="NCBI Taxonomy" id="1268553"/>
    <lineage>
        <taxon>Bacteria</taxon>
        <taxon>Pseudomonadati</taxon>
        <taxon>Pseudomonadota</taxon>
        <taxon>Alphaproteobacteria</taxon>
        <taxon>Sphingomonadales</taxon>
        <taxon>Sphingomonadaceae</taxon>
        <taxon>Sphingomonas</taxon>
    </lineage>
</organism>
<comment type="caution">
    <text evidence="6">The sequence shown here is derived from an EMBL/GenBank/DDBJ whole genome shotgun (WGS) entry which is preliminary data.</text>
</comment>
<evidence type="ECO:0000259" key="5">
    <source>
        <dbReference type="PROSITE" id="PS50977"/>
    </source>
</evidence>
<accession>A0A7W6JW40</accession>
<dbReference type="InterPro" id="IPR009057">
    <property type="entry name" value="Homeodomain-like_sf"/>
</dbReference>
<dbReference type="SUPFAM" id="SSF46689">
    <property type="entry name" value="Homeodomain-like"/>
    <property type="match status" value="1"/>
</dbReference>
<dbReference type="RefSeq" id="WP_183999908.1">
    <property type="nucleotide sequence ID" value="NZ_JACIEH010000003.1"/>
</dbReference>
<keyword evidence="2 4" id="KW-0238">DNA-binding</keyword>
<dbReference type="InterPro" id="IPR001647">
    <property type="entry name" value="HTH_TetR"/>
</dbReference>
<reference evidence="6 7" key="1">
    <citation type="submission" date="2020-08" db="EMBL/GenBank/DDBJ databases">
        <title>Genomic Encyclopedia of Type Strains, Phase IV (KMG-IV): sequencing the most valuable type-strain genomes for metagenomic binning, comparative biology and taxonomic classification.</title>
        <authorList>
            <person name="Goeker M."/>
        </authorList>
    </citation>
    <scope>NUCLEOTIDE SEQUENCE [LARGE SCALE GENOMIC DNA]</scope>
    <source>
        <strain evidence="6 7">DSM 101806</strain>
    </source>
</reference>
<keyword evidence="3" id="KW-0804">Transcription</keyword>
<evidence type="ECO:0000256" key="1">
    <source>
        <dbReference type="ARBA" id="ARBA00023015"/>
    </source>
</evidence>
<dbReference type="InterPro" id="IPR050109">
    <property type="entry name" value="HTH-type_TetR-like_transc_reg"/>
</dbReference>
<evidence type="ECO:0000256" key="3">
    <source>
        <dbReference type="ARBA" id="ARBA00023163"/>
    </source>
</evidence>
<dbReference type="Pfam" id="PF00440">
    <property type="entry name" value="TetR_N"/>
    <property type="match status" value="1"/>
</dbReference>
<sequence length="199" mass="22305">MIPPVTPRHRNAVATRQAILASARKHFARENYENVGLREIAGHAGVDPALVSRYFGSKEALFRETLRDEDEKDILDGATREMLAQHFARLFLEKDDAPPGERDIHIERILILLHSIGSPKAGQIIHDAVQTDILDPVSQELDGEDREMRAAMALAVLMGMGIMHNMLSIDTLECSPEEDARFEKRLTRIFAAALEPMDD</sequence>
<protein>
    <submittedName>
        <fullName evidence="6">AcrR family transcriptional regulator</fullName>
    </submittedName>
</protein>
<dbReference type="InterPro" id="IPR036271">
    <property type="entry name" value="Tet_transcr_reg_TetR-rel_C_sf"/>
</dbReference>
<dbReference type="AlphaFoldDB" id="A0A7W6JW40"/>
<feature type="DNA-binding region" description="H-T-H motif" evidence="4">
    <location>
        <begin position="36"/>
        <end position="55"/>
    </location>
</feature>